<dbReference type="InterPro" id="IPR058268">
    <property type="entry name" value="DUF7962"/>
</dbReference>
<dbReference type="EMBL" id="JAPQKS010000003">
    <property type="protein sequence ID" value="KAJ5239058.1"/>
    <property type="molecule type" value="Genomic_DNA"/>
</dbReference>
<dbReference type="GeneID" id="83200277"/>
<dbReference type="InterPro" id="IPR050983">
    <property type="entry name" value="GST_Omega/HSP26"/>
</dbReference>
<evidence type="ECO:0008006" key="5">
    <source>
        <dbReference type="Google" id="ProtNLM"/>
    </source>
</evidence>
<dbReference type="CDD" id="cd00570">
    <property type="entry name" value="GST_N_family"/>
    <property type="match status" value="1"/>
</dbReference>
<dbReference type="GO" id="GO:0005737">
    <property type="term" value="C:cytoplasm"/>
    <property type="evidence" value="ECO:0007669"/>
    <property type="project" value="TreeGrafter"/>
</dbReference>
<keyword evidence="4" id="KW-1185">Reference proteome</keyword>
<evidence type="ECO:0000259" key="2">
    <source>
        <dbReference type="Pfam" id="PF25907"/>
    </source>
</evidence>
<dbReference type="Pfam" id="PF25907">
    <property type="entry name" value="DUF7962"/>
    <property type="match status" value="1"/>
</dbReference>
<dbReference type="InterPro" id="IPR004045">
    <property type="entry name" value="Glutathione_S-Trfase_N"/>
</dbReference>
<reference evidence="3" key="1">
    <citation type="submission" date="2022-11" db="EMBL/GenBank/DDBJ databases">
        <authorList>
            <person name="Petersen C."/>
        </authorList>
    </citation>
    <scope>NUCLEOTIDE SEQUENCE</scope>
    <source>
        <strain evidence="3">IBT 19713</strain>
    </source>
</reference>
<accession>A0A9W9P6Y9</accession>
<dbReference type="OrthoDB" id="202840at2759"/>
<feature type="domain" description="GST N-terminal" evidence="1">
    <location>
        <begin position="11"/>
        <end position="85"/>
    </location>
</feature>
<dbReference type="SUPFAM" id="SSF47616">
    <property type="entry name" value="GST C-terminal domain-like"/>
    <property type="match status" value="1"/>
</dbReference>
<dbReference type="PANTHER" id="PTHR43968:SF6">
    <property type="entry name" value="GLUTATHIONE S-TRANSFERASE OMEGA"/>
    <property type="match status" value="1"/>
</dbReference>
<evidence type="ECO:0000259" key="1">
    <source>
        <dbReference type="Pfam" id="PF13417"/>
    </source>
</evidence>
<feature type="domain" description="DUF7962" evidence="2">
    <location>
        <begin position="114"/>
        <end position="230"/>
    </location>
</feature>
<dbReference type="Pfam" id="PF13417">
    <property type="entry name" value="GST_N_3"/>
    <property type="match status" value="1"/>
</dbReference>
<sequence>MAPEIPNDIVLYWYPFSPYAYRIYWYLLLRGIKFASCIQPHMLPRPDLKALNVEYRRIPILSIGKDIYLDSRHILSKLETLFPGSELSPRTPEHRLIQKLLDRWTTNGSVFGIAAQMIPADSPAMRDPKFIKDRNDGGMKILAGEARKRMRPEAIVAMRDCFDILENTILADGRMWVFGGNRPSLGDIEALWPFAWVMGMPGALPDAISAKTFPRVFSWASRFNAVIKDIKSAQSVSVDIKGKDVVEYMESAQYAEPSANVDENDPLGLSRGELVEVYPTDYGFSHKDRGKLLTLTPYEAVITKQLNSGTEFRVHVPRWGYRITKVKEGGDLAKI</sequence>
<protein>
    <recommendedName>
        <fullName evidence="5">Glutathione S-transferase</fullName>
    </recommendedName>
</protein>
<dbReference type="RefSeq" id="XP_058331977.1">
    <property type="nucleotide sequence ID" value="XM_058472974.1"/>
</dbReference>
<organism evidence="3 4">
    <name type="scientific">Penicillium chermesinum</name>
    <dbReference type="NCBI Taxonomy" id="63820"/>
    <lineage>
        <taxon>Eukaryota</taxon>
        <taxon>Fungi</taxon>
        <taxon>Dikarya</taxon>
        <taxon>Ascomycota</taxon>
        <taxon>Pezizomycotina</taxon>
        <taxon>Eurotiomycetes</taxon>
        <taxon>Eurotiomycetidae</taxon>
        <taxon>Eurotiales</taxon>
        <taxon>Aspergillaceae</taxon>
        <taxon>Penicillium</taxon>
    </lineage>
</organism>
<evidence type="ECO:0000313" key="4">
    <source>
        <dbReference type="Proteomes" id="UP001150941"/>
    </source>
</evidence>
<comment type="caution">
    <text evidence="3">The sequence shown here is derived from an EMBL/GenBank/DDBJ whole genome shotgun (WGS) entry which is preliminary data.</text>
</comment>
<evidence type="ECO:0000313" key="3">
    <source>
        <dbReference type="EMBL" id="KAJ5239058.1"/>
    </source>
</evidence>
<dbReference type="Gene3D" id="3.40.30.110">
    <property type="match status" value="2"/>
</dbReference>
<dbReference type="InterPro" id="IPR036282">
    <property type="entry name" value="Glutathione-S-Trfase_C_sf"/>
</dbReference>
<dbReference type="PANTHER" id="PTHR43968">
    <property type="match status" value="1"/>
</dbReference>
<dbReference type="AlphaFoldDB" id="A0A9W9P6Y9"/>
<dbReference type="Proteomes" id="UP001150941">
    <property type="component" value="Unassembled WGS sequence"/>
</dbReference>
<gene>
    <name evidence="3" type="ORF">N7468_003677</name>
</gene>
<name>A0A9W9P6Y9_9EURO</name>
<dbReference type="SUPFAM" id="SSF52833">
    <property type="entry name" value="Thioredoxin-like"/>
    <property type="match status" value="1"/>
</dbReference>
<proteinExistence type="predicted"/>
<dbReference type="InterPro" id="IPR036249">
    <property type="entry name" value="Thioredoxin-like_sf"/>
</dbReference>
<reference evidence="3" key="2">
    <citation type="journal article" date="2023" name="IMA Fungus">
        <title>Comparative genomic study of the Penicillium genus elucidates a diverse pangenome and 15 lateral gene transfer events.</title>
        <authorList>
            <person name="Petersen C."/>
            <person name="Sorensen T."/>
            <person name="Nielsen M.R."/>
            <person name="Sondergaard T.E."/>
            <person name="Sorensen J.L."/>
            <person name="Fitzpatrick D.A."/>
            <person name="Frisvad J.C."/>
            <person name="Nielsen K.L."/>
        </authorList>
    </citation>
    <scope>NUCLEOTIDE SEQUENCE</scope>
    <source>
        <strain evidence="3">IBT 19713</strain>
    </source>
</reference>